<dbReference type="InterPro" id="IPR003593">
    <property type="entry name" value="AAA+_ATPase"/>
</dbReference>
<dbReference type="GO" id="GO:0006355">
    <property type="term" value="P:regulation of DNA-templated transcription"/>
    <property type="evidence" value="ECO:0007669"/>
    <property type="project" value="InterPro"/>
</dbReference>
<name>Q1D0L3_MYXXD</name>
<dbReference type="PROSITE" id="PS00676">
    <property type="entry name" value="SIGMA54_INTERACT_2"/>
    <property type="match status" value="1"/>
</dbReference>
<keyword evidence="3" id="KW-0805">Transcription regulation</keyword>
<dbReference type="EnsemblBacteria" id="ABF87112">
    <property type="protein sequence ID" value="ABF87112"/>
    <property type="gene ID" value="MXAN_5672"/>
</dbReference>
<keyword evidence="1" id="KW-0547">Nucleotide-binding</keyword>
<dbReference type="InterPro" id="IPR008984">
    <property type="entry name" value="SMAD_FHA_dom_sf"/>
</dbReference>
<dbReference type="FunFam" id="3.40.50.300:FF:000006">
    <property type="entry name" value="DNA-binding transcriptional regulator NtrC"/>
    <property type="match status" value="1"/>
</dbReference>
<evidence type="ECO:0000259" key="7">
    <source>
        <dbReference type="PROSITE" id="PS50045"/>
    </source>
</evidence>
<dbReference type="InterPro" id="IPR025943">
    <property type="entry name" value="Sigma_54_int_dom_ATP-bd_2"/>
</dbReference>
<dbReference type="STRING" id="246197.MXAN_5672"/>
<evidence type="ECO:0000259" key="6">
    <source>
        <dbReference type="PROSITE" id="PS50006"/>
    </source>
</evidence>
<dbReference type="eggNOG" id="COG1716">
    <property type="taxonomic scope" value="Bacteria"/>
</dbReference>
<dbReference type="GO" id="GO:0005524">
    <property type="term" value="F:ATP binding"/>
    <property type="evidence" value="ECO:0007669"/>
    <property type="project" value="UniProtKB-KW"/>
</dbReference>
<dbReference type="SUPFAM" id="SSF52540">
    <property type="entry name" value="P-loop containing nucleoside triphosphate hydrolases"/>
    <property type="match status" value="1"/>
</dbReference>
<dbReference type="SUPFAM" id="SSF46689">
    <property type="entry name" value="Homeodomain-like"/>
    <property type="match status" value="1"/>
</dbReference>
<dbReference type="PANTHER" id="PTHR32071:SF117">
    <property type="entry name" value="PTS-DEPENDENT DIHYDROXYACETONE KINASE OPERON REGULATORY PROTEIN-RELATED"/>
    <property type="match status" value="1"/>
</dbReference>
<dbReference type="InterPro" id="IPR058031">
    <property type="entry name" value="AAA_lid_NorR"/>
</dbReference>
<evidence type="ECO:0000313" key="8">
    <source>
        <dbReference type="EMBL" id="ABF87112.1"/>
    </source>
</evidence>
<gene>
    <name evidence="8" type="ordered locus">MXAN_5672</name>
</gene>
<dbReference type="eggNOG" id="COG3829">
    <property type="taxonomic scope" value="Bacteria"/>
</dbReference>
<dbReference type="Gene3D" id="1.10.8.60">
    <property type="match status" value="1"/>
</dbReference>
<evidence type="ECO:0000256" key="2">
    <source>
        <dbReference type="ARBA" id="ARBA00022840"/>
    </source>
</evidence>
<dbReference type="SMART" id="SM00382">
    <property type="entry name" value="AAA"/>
    <property type="match status" value="1"/>
</dbReference>
<dbReference type="Pfam" id="PF16697">
    <property type="entry name" value="Yop-YscD_cpl"/>
    <property type="match status" value="1"/>
</dbReference>
<evidence type="ECO:0000313" key="9">
    <source>
        <dbReference type="Proteomes" id="UP000002402"/>
    </source>
</evidence>
<dbReference type="SUPFAM" id="SSF49879">
    <property type="entry name" value="SMAD/FHA domain"/>
    <property type="match status" value="1"/>
</dbReference>
<keyword evidence="2" id="KW-0067">ATP-binding</keyword>
<dbReference type="Proteomes" id="UP000002402">
    <property type="component" value="Chromosome"/>
</dbReference>
<evidence type="ECO:0000256" key="3">
    <source>
        <dbReference type="ARBA" id="ARBA00023015"/>
    </source>
</evidence>
<dbReference type="InterPro" id="IPR027417">
    <property type="entry name" value="P-loop_NTPase"/>
</dbReference>
<dbReference type="InterPro" id="IPR025944">
    <property type="entry name" value="Sigma_54_int_dom_CS"/>
</dbReference>
<dbReference type="GO" id="GO:0003677">
    <property type="term" value="F:DNA binding"/>
    <property type="evidence" value="ECO:0007669"/>
    <property type="project" value="UniProtKB-KW"/>
</dbReference>
<dbReference type="Gene3D" id="2.60.200.20">
    <property type="match status" value="1"/>
</dbReference>
<dbReference type="CDD" id="cd00009">
    <property type="entry name" value="AAA"/>
    <property type="match status" value="1"/>
</dbReference>
<keyword evidence="5" id="KW-0804">Transcription</keyword>
<protein>
    <submittedName>
        <fullName evidence="8">Sigma-54 dependent transcriptional regulator, Fis family</fullName>
    </submittedName>
</protein>
<dbReference type="CDD" id="cd00060">
    <property type="entry name" value="FHA"/>
    <property type="match status" value="1"/>
</dbReference>
<dbReference type="SMART" id="SM00240">
    <property type="entry name" value="FHA"/>
    <property type="match status" value="1"/>
</dbReference>
<dbReference type="EMBL" id="CP000113">
    <property type="protein sequence ID" value="ABF87112.1"/>
    <property type="molecule type" value="Genomic_DNA"/>
</dbReference>
<keyword evidence="9" id="KW-1185">Reference proteome</keyword>
<evidence type="ECO:0000256" key="4">
    <source>
        <dbReference type="ARBA" id="ARBA00023125"/>
    </source>
</evidence>
<evidence type="ECO:0000256" key="1">
    <source>
        <dbReference type="ARBA" id="ARBA00022741"/>
    </source>
</evidence>
<dbReference type="PROSITE" id="PS00688">
    <property type="entry name" value="SIGMA54_INTERACT_3"/>
    <property type="match status" value="1"/>
</dbReference>
<dbReference type="InterPro" id="IPR002078">
    <property type="entry name" value="Sigma_54_int"/>
</dbReference>
<dbReference type="Pfam" id="PF25601">
    <property type="entry name" value="AAA_lid_14"/>
    <property type="match status" value="1"/>
</dbReference>
<evidence type="ECO:0000256" key="5">
    <source>
        <dbReference type="ARBA" id="ARBA00023163"/>
    </source>
</evidence>
<dbReference type="InterPro" id="IPR000253">
    <property type="entry name" value="FHA_dom"/>
</dbReference>
<dbReference type="PROSITE" id="PS50006">
    <property type="entry name" value="FHA_DOMAIN"/>
    <property type="match status" value="1"/>
</dbReference>
<dbReference type="AlphaFoldDB" id="Q1D0L3"/>
<dbReference type="PROSITE" id="PS50045">
    <property type="entry name" value="SIGMA54_INTERACT_4"/>
    <property type="match status" value="1"/>
</dbReference>
<dbReference type="KEGG" id="mxa:MXAN_5672"/>
<feature type="domain" description="Sigma-54 factor interaction" evidence="7">
    <location>
        <begin position="223"/>
        <end position="448"/>
    </location>
</feature>
<keyword evidence="4" id="KW-0238">DNA-binding</keyword>
<dbReference type="Gene3D" id="1.10.10.60">
    <property type="entry name" value="Homeodomain-like"/>
    <property type="match status" value="1"/>
</dbReference>
<proteinExistence type="predicted"/>
<dbReference type="InterPro" id="IPR032030">
    <property type="entry name" value="YscD_cytoplasmic_dom"/>
</dbReference>
<organism evidence="8 9">
    <name type="scientific">Myxococcus xanthus (strain DK1622)</name>
    <dbReference type="NCBI Taxonomy" id="246197"/>
    <lineage>
        <taxon>Bacteria</taxon>
        <taxon>Pseudomonadati</taxon>
        <taxon>Myxococcota</taxon>
        <taxon>Myxococcia</taxon>
        <taxon>Myxococcales</taxon>
        <taxon>Cystobacterineae</taxon>
        <taxon>Myxococcaceae</taxon>
        <taxon>Myxococcus</taxon>
    </lineage>
</organism>
<dbReference type="PANTHER" id="PTHR32071">
    <property type="entry name" value="TRANSCRIPTIONAL REGULATORY PROTEIN"/>
    <property type="match status" value="1"/>
</dbReference>
<dbReference type="Pfam" id="PF00158">
    <property type="entry name" value="Sigma54_activat"/>
    <property type="match status" value="1"/>
</dbReference>
<sequence>MPCHSRQDIAGGRLGGVVLEVDPGHCSGCARALQHLRSRGEARAPEEDARRGAPTGLVTAVVRWQQQLSPPPPPGWGGSLPAVADPGDMDTEVDALVQTAPVPVARRGPLRLKLLMLSGEQAGHSHVLRPGVVRLGTSSTCDIVLTDRVVSRQHLQLEVTDERVVATDLGSRNGSFHEGVRFTELEVRPGASLTLGTVVLKVVPEDSRERPMPLSSRRNFGALVGASVRMRELFTVLERVAAGGGDVLVQGETGTGKELCAEAIHQESPRAGGPFIIVDIAGIPPSLMESELFGHVKGAFTGAQTERAGAFERAQGGTVFLDEVGELPLELQPRLLRALERRQLKRVGANDYRTVDMRVVAATHVDLEQAVQQGRFRKDLYHRLAVLKVVPPPLRERVEDLPLLIDAMLERLGRPPSALSEQTRALLAQYPWPGNVRELRNVVEQAIHLGEDTLPPMDAPSGSVRSPQGTLDAELPFKEAKERLIEVFERDYLQGLIARCDRNISRAAREAGIARVYLRKLLTKHGMMLVDDDDSRD</sequence>
<dbReference type="InterPro" id="IPR009057">
    <property type="entry name" value="Homeodomain-like_sf"/>
</dbReference>
<dbReference type="HOGENOM" id="CLU_000445_119_3_7"/>
<accession>Q1D0L3</accession>
<dbReference type="Gene3D" id="3.40.50.300">
    <property type="entry name" value="P-loop containing nucleotide triphosphate hydrolases"/>
    <property type="match status" value="1"/>
</dbReference>
<reference evidence="8 9" key="1">
    <citation type="journal article" date="2006" name="Proc. Natl. Acad. Sci. U.S.A.">
        <title>Evolution of sensory complexity recorded in a myxobacterial genome.</title>
        <authorList>
            <person name="Goldman B.S."/>
            <person name="Nierman W.C."/>
            <person name="Kaiser D."/>
            <person name="Slater S.C."/>
            <person name="Durkin A.S."/>
            <person name="Eisen J.A."/>
            <person name="Ronning C.M."/>
            <person name="Barbazuk W.B."/>
            <person name="Blanchard M."/>
            <person name="Field C."/>
            <person name="Halling C."/>
            <person name="Hinkle G."/>
            <person name="Iartchuk O."/>
            <person name="Kim H.S."/>
            <person name="Mackenzie C."/>
            <person name="Madupu R."/>
            <person name="Miller N."/>
            <person name="Shvartsbeyn A."/>
            <person name="Sullivan S.A."/>
            <person name="Vaudin M."/>
            <person name="Wiegand R."/>
            <person name="Kaplan H.B."/>
        </authorList>
    </citation>
    <scope>NUCLEOTIDE SEQUENCE [LARGE SCALE GENOMIC DNA]</scope>
    <source>
        <strain evidence="9">DK1622</strain>
    </source>
</reference>
<feature type="domain" description="FHA" evidence="6">
    <location>
        <begin position="133"/>
        <end position="182"/>
    </location>
</feature>